<sequence>MHARCVGSIAIRSLRIIVVLGAACPVIAQDTNGTASGMAPLEQYLIENRDSEIALARSAAPESIALAAEVLVLGRHGYETAVQGKNGFVCVVQRSWTSPVDDPDFWSTKLRAPICYNAAAARSYLPRVIRKTDLILAGRSKEQMIEAVSAAIDKKELPPMEPGAMCYMLSKQGIINVHAGHWHPHLMFFISQYEPAEWGASQPDSPILADNDKREHVTTFMVPVKKWSDGTDDDDH</sequence>
<feature type="chain" id="PRO_5039900912" evidence="1">
    <location>
        <begin position="29"/>
        <end position="236"/>
    </location>
</feature>
<organism evidence="2 3">
    <name type="scientific">Occallatibacter riparius</name>
    <dbReference type="NCBI Taxonomy" id="1002689"/>
    <lineage>
        <taxon>Bacteria</taxon>
        <taxon>Pseudomonadati</taxon>
        <taxon>Acidobacteriota</taxon>
        <taxon>Terriglobia</taxon>
        <taxon>Terriglobales</taxon>
        <taxon>Acidobacteriaceae</taxon>
        <taxon>Occallatibacter</taxon>
    </lineage>
</organism>
<dbReference type="KEGG" id="orp:MOP44_02015"/>
<dbReference type="EMBL" id="CP093313">
    <property type="protein sequence ID" value="UWZ84722.1"/>
    <property type="molecule type" value="Genomic_DNA"/>
</dbReference>
<keyword evidence="3" id="KW-1185">Reference proteome</keyword>
<dbReference type="AlphaFoldDB" id="A0A9J7BSI4"/>
<name>A0A9J7BSI4_9BACT</name>
<accession>A0A9J7BSI4</accession>
<evidence type="ECO:0000313" key="3">
    <source>
        <dbReference type="Proteomes" id="UP001059380"/>
    </source>
</evidence>
<dbReference type="Proteomes" id="UP001059380">
    <property type="component" value="Chromosome"/>
</dbReference>
<keyword evidence="1" id="KW-0732">Signal</keyword>
<proteinExistence type="predicted"/>
<feature type="signal peptide" evidence="1">
    <location>
        <begin position="1"/>
        <end position="28"/>
    </location>
</feature>
<gene>
    <name evidence="2" type="ORF">MOP44_02015</name>
</gene>
<evidence type="ECO:0000256" key="1">
    <source>
        <dbReference type="SAM" id="SignalP"/>
    </source>
</evidence>
<reference evidence="2" key="1">
    <citation type="submission" date="2021-04" db="EMBL/GenBank/DDBJ databases">
        <title>Phylogenetic analysis of Acidobacteriaceae.</title>
        <authorList>
            <person name="Qiu L."/>
            <person name="Zhang Q."/>
        </authorList>
    </citation>
    <scope>NUCLEOTIDE SEQUENCE</scope>
    <source>
        <strain evidence="2">DSM 25168</strain>
    </source>
</reference>
<dbReference type="RefSeq" id="WP_260794228.1">
    <property type="nucleotide sequence ID" value="NZ_CP093313.1"/>
</dbReference>
<protein>
    <submittedName>
        <fullName evidence="2">Uncharacterized protein</fullName>
    </submittedName>
</protein>
<evidence type="ECO:0000313" key="2">
    <source>
        <dbReference type="EMBL" id="UWZ84722.1"/>
    </source>
</evidence>